<gene>
    <name evidence="1" type="ORF">M5D96_006955</name>
</gene>
<sequence>MKMMKKASGYKPFLFDYTIDACEFMRKRNQPFAKIVWNLFKHLSTVNHTCPYVSSYCRLKAHSRNKTSLNINATFLEPANNIFVKVKLMKKANGYKPFLIDLTIDACEFMRNRNNPVIKIIYKMIKDVSTVNHTCPYVGLQTVSDFYDIRIPVPLPTGEYLLLGDWIFDAKAQFATNVYFTFVED</sequence>
<organism evidence="1 2">
    <name type="scientific">Drosophila gunungcola</name>
    <name type="common">fruit fly</name>
    <dbReference type="NCBI Taxonomy" id="103775"/>
    <lineage>
        <taxon>Eukaryota</taxon>
        <taxon>Metazoa</taxon>
        <taxon>Ecdysozoa</taxon>
        <taxon>Arthropoda</taxon>
        <taxon>Hexapoda</taxon>
        <taxon>Insecta</taxon>
        <taxon>Pterygota</taxon>
        <taxon>Neoptera</taxon>
        <taxon>Endopterygota</taxon>
        <taxon>Diptera</taxon>
        <taxon>Brachycera</taxon>
        <taxon>Muscomorpha</taxon>
        <taxon>Ephydroidea</taxon>
        <taxon>Drosophilidae</taxon>
        <taxon>Drosophila</taxon>
        <taxon>Sophophora</taxon>
    </lineage>
</organism>
<proteinExistence type="predicted"/>
<dbReference type="Pfam" id="PF06477">
    <property type="entry name" value="DUF1091"/>
    <property type="match status" value="2"/>
</dbReference>
<reference evidence="1" key="1">
    <citation type="journal article" date="2023" name="Genome Biol. Evol.">
        <title>Long-read-based Genome Assembly of Drosophila gunungcola Reveals Fewer Chemosensory Genes in Flower-breeding Species.</title>
        <authorList>
            <person name="Negi A."/>
            <person name="Liao B.Y."/>
            <person name="Yeh S.D."/>
        </authorList>
    </citation>
    <scope>NUCLEOTIDE SEQUENCE</scope>
    <source>
        <strain evidence="1">Sukarami</strain>
    </source>
</reference>
<dbReference type="EMBL" id="JAMKOV010000005">
    <property type="protein sequence ID" value="KAI8039541.1"/>
    <property type="molecule type" value="Genomic_DNA"/>
</dbReference>
<dbReference type="AlphaFoldDB" id="A0A9P9YMA8"/>
<dbReference type="SMART" id="SM00697">
    <property type="entry name" value="DM8"/>
    <property type="match status" value="2"/>
</dbReference>
<protein>
    <submittedName>
        <fullName evidence="1">Uncharacterized protein</fullName>
    </submittedName>
</protein>
<name>A0A9P9YMA8_9MUSC</name>
<evidence type="ECO:0000313" key="1">
    <source>
        <dbReference type="EMBL" id="KAI8039541.1"/>
    </source>
</evidence>
<dbReference type="Proteomes" id="UP001059596">
    <property type="component" value="Unassembled WGS sequence"/>
</dbReference>
<dbReference type="PANTHER" id="PTHR20898">
    <property type="entry name" value="DAEDALUS ON 3-RELATED-RELATED"/>
    <property type="match status" value="1"/>
</dbReference>
<dbReference type="PANTHER" id="PTHR20898:SF0">
    <property type="entry name" value="DAEDALUS ON 3-RELATED"/>
    <property type="match status" value="1"/>
</dbReference>
<keyword evidence="2" id="KW-1185">Reference proteome</keyword>
<evidence type="ECO:0000313" key="2">
    <source>
        <dbReference type="Proteomes" id="UP001059596"/>
    </source>
</evidence>
<comment type="caution">
    <text evidence="1">The sequence shown here is derived from an EMBL/GenBank/DDBJ whole genome shotgun (WGS) entry which is preliminary data.</text>
</comment>
<dbReference type="InterPro" id="IPR010512">
    <property type="entry name" value="DUF1091"/>
</dbReference>
<accession>A0A9P9YMA8</accession>